<organism evidence="2 3">
    <name type="scientific">Hymenobacter lutimineralis</name>
    <dbReference type="NCBI Taxonomy" id="2606448"/>
    <lineage>
        <taxon>Bacteria</taxon>
        <taxon>Pseudomonadati</taxon>
        <taxon>Bacteroidota</taxon>
        <taxon>Cytophagia</taxon>
        <taxon>Cytophagales</taxon>
        <taxon>Hymenobacteraceae</taxon>
        <taxon>Hymenobacter</taxon>
    </lineage>
</organism>
<feature type="signal peptide" evidence="1">
    <location>
        <begin position="1"/>
        <end position="18"/>
    </location>
</feature>
<evidence type="ECO:0000313" key="3">
    <source>
        <dbReference type="Proteomes" id="UP000322791"/>
    </source>
</evidence>
<keyword evidence="1" id="KW-0732">Signal</keyword>
<evidence type="ECO:0000313" key="2">
    <source>
        <dbReference type="EMBL" id="TYZ08910.1"/>
    </source>
</evidence>
<feature type="chain" id="PRO_5022746158" evidence="1">
    <location>
        <begin position="19"/>
        <end position="140"/>
    </location>
</feature>
<dbReference type="EMBL" id="VTHL01000011">
    <property type="protein sequence ID" value="TYZ08910.1"/>
    <property type="molecule type" value="Genomic_DNA"/>
</dbReference>
<dbReference type="AlphaFoldDB" id="A0A5D6V0G6"/>
<name>A0A5D6V0G6_9BACT</name>
<evidence type="ECO:0000256" key="1">
    <source>
        <dbReference type="SAM" id="SignalP"/>
    </source>
</evidence>
<reference evidence="2 3" key="1">
    <citation type="submission" date="2019-08" db="EMBL/GenBank/DDBJ databases">
        <authorList>
            <person name="Seo M.-J."/>
        </authorList>
    </citation>
    <scope>NUCLEOTIDE SEQUENCE [LARGE SCALE GENOMIC DNA]</scope>
    <source>
        <strain evidence="2 3">KIGAM108</strain>
    </source>
</reference>
<dbReference type="Proteomes" id="UP000322791">
    <property type="component" value="Unassembled WGS sequence"/>
</dbReference>
<gene>
    <name evidence="2" type="ORF">FY528_11890</name>
</gene>
<proteinExistence type="predicted"/>
<sequence length="140" mass="14916">MTRLLLLGFLACPALALAQQTNLLESRRATPQLASSVNFQALADTAAPQHHTFGCPAIAEAIITIPRPIKPYLSLQENLRQVAGIQVTPYSGAHNLLVLSKYRGYDPNISSAGADAKQAGLDHATYPTARTILLGVQATL</sequence>
<accession>A0A5D6V0G6</accession>
<comment type="caution">
    <text evidence="2">The sequence shown here is derived from an EMBL/GenBank/DDBJ whole genome shotgun (WGS) entry which is preliminary data.</text>
</comment>
<protein>
    <submittedName>
        <fullName evidence="2">Uncharacterized protein</fullName>
    </submittedName>
</protein>
<dbReference type="RefSeq" id="WP_149071235.1">
    <property type="nucleotide sequence ID" value="NZ_VTHL01000011.1"/>
</dbReference>
<keyword evidence="3" id="KW-1185">Reference proteome</keyword>